<organism evidence="2 3">
    <name type="scientific">Thelohanellus kitauei</name>
    <name type="common">Myxosporean</name>
    <dbReference type="NCBI Taxonomy" id="669202"/>
    <lineage>
        <taxon>Eukaryota</taxon>
        <taxon>Metazoa</taxon>
        <taxon>Cnidaria</taxon>
        <taxon>Myxozoa</taxon>
        <taxon>Myxosporea</taxon>
        <taxon>Bivalvulida</taxon>
        <taxon>Platysporina</taxon>
        <taxon>Myxobolidae</taxon>
        <taxon>Thelohanellus</taxon>
    </lineage>
</organism>
<dbReference type="Proteomes" id="UP000031668">
    <property type="component" value="Unassembled WGS sequence"/>
</dbReference>
<dbReference type="AlphaFoldDB" id="A0A0C2JCJ7"/>
<keyword evidence="3" id="KW-1185">Reference proteome</keyword>
<comment type="caution">
    <text evidence="2">The sequence shown here is derived from an EMBL/GenBank/DDBJ whole genome shotgun (WGS) entry which is preliminary data.</text>
</comment>
<feature type="compositionally biased region" description="Basic and acidic residues" evidence="1">
    <location>
        <begin position="78"/>
        <end position="99"/>
    </location>
</feature>
<accession>A0A0C2JCJ7</accession>
<gene>
    <name evidence="2" type="ORF">RF11_09742</name>
</gene>
<protein>
    <submittedName>
        <fullName evidence="2">Uncharacterized protein</fullName>
    </submittedName>
</protein>
<dbReference type="EMBL" id="JWZT01003372">
    <property type="protein sequence ID" value="KII66938.1"/>
    <property type="molecule type" value="Genomic_DNA"/>
</dbReference>
<evidence type="ECO:0000256" key="1">
    <source>
        <dbReference type="SAM" id="MobiDB-lite"/>
    </source>
</evidence>
<proteinExistence type="predicted"/>
<sequence>MKKNPNNIYKKEWEELYPIKRVESNKYAFFCVPCQTEINCAYNGVRSAKKHCETVKHSLNSACSGTSESASSLSTAENTRRKDYSNSTDSKNRKTRSLDVKSIPKGSSIKSQDKLSESSNLQNNMLKTTIPLDDLNIMVLLKICKYKYGIDFNVELNKDFDLENGQNLSLIVKGFRNVEDTCEMNKPEKEKKQYRYMEEGLRTKKRARL</sequence>
<feature type="compositionally biased region" description="Low complexity" evidence="1">
    <location>
        <begin position="61"/>
        <end position="77"/>
    </location>
</feature>
<name>A0A0C2JCJ7_THEKT</name>
<evidence type="ECO:0000313" key="2">
    <source>
        <dbReference type="EMBL" id="KII66938.1"/>
    </source>
</evidence>
<feature type="region of interest" description="Disordered" evidence="1">
    <location>
        <begin position="61"/>
        <end position="117"/>
    </location>
</feature>
<evidence type="ECO:0000313" key="3">
    <source>
        <dbReference type="Proteomes" id="UP000031668"/>
    </source>
</evidence>
<reference evidence="2 3" key="1">
    <citation type="journal article" date="2014" name="Genome Biol. Evol.">
        <title>The genome of the myxosporean Thelohanellus kitauei shows adaptations to nutrient acquisition within its fish host.</title>
        <authorList>
            <person name="Yang Y."/>
            <person name="Xiong J."/>
            <person name="Zhou Z."/>
            <person name="Huo F."/>
            <person name="Miao W."/>
            <person name="Ran C."/>
            <person name="Liu Y."/>
            <person name="Zhang J."/>
            <person name="Feng J."/>
            <person name="Wang M."/>
            <person name="Wang M."/>
            <person name="Wang L."/>
            <person name="Yao B."/>
        </authorList>
    </citation>
    <scope>NUCLEOTIDE SEQUENCE [LARGE SCALE GENOMIC DNA]</scope>
    <source>
        <strain evidence="2">Wuqing</strain>
    </source>
</reference>